<evidence type="ECO:0000313" key="2">
    <source>
        <dbReference type="Proteomes" id="UP001321473"/>
    </source>
</evidence>
<gene>
    <name evidence="1" type="ORF">V5799_010787</name>
</gene>
<name>A0AAQ4EIP9_AMBAM</name>
<comment type="caution">
    <text evidence="1">The sequence shown here is derived from an EMBL/GenBank/DDBJ whole genome shotgun (WGS) entry which is preliminary data.</text>
</comment>
<sequence length="175" mass="19982">MREIRERLRVLAVTPMPPWPFSHLLRKCPALHVPLRECLTNQLAVTFQKQQLHYLGRQHPLQLYFRKPLPYSLYTSRAAPSKEPQPDMKGEYFALCFLLLLSLGPAVSAEPACPQLRCAPPSTNVACFIGVRRCQCRCVADRDPCASLLHRSCPRGQSLSCNRNGYECRCRCVRK</sequence>
<accession>A0AAQ4EIP9</accession>
<keyword evidence="2" id="KW-1185">Reference proteome</keyword>
<reference evidence="1 2" key="1">
    <citation type="journal article" date="2023" name="Arcadia Sci">
        <title>De novo assembly of a long-read Amblyomma americanum tick genome.</title>
        <authorList>
            <person name="Chou S."/>
            <person name="Poskanzer K.E."/>
            <person name="Rollins M."/>
            <person name="Thuy-Boun P.S."/>
        </authorList>
    </citation>
    <scope>NUCLEOTIDE SEQUENCE [LARGE SCALE GENOMIC DNA]</scope>
    <source>
        <strain evidence="1">F_SG_1</strain>
        <tissue evidence="1">Salivary glands</tissue>
    </source>
</reference>
<evidence type="ECO:0000313" key="1">
    <source>
        <dbReference type="EMBL" id="KAK8774675.1"/>
    </source>
</evidence>
<proteinExistence type="predicted"/>
<dbReference type="AlphaFoldDB" id="A0AAQ4EIP9"/>
<protein>
    <submittedName>
        <fullName evidence="1">Uncharacterized protein</fullName>
    </submittedName>
</protein>
<dbReference type="Proteomes" id="UP001321473">
    <property type="component" value="Unassembled WGS sequence"/>
</dbReference>
<organism evidence="1 2">
    <name type="scientific">Amblyomma americanum</name>
    <name type="common">Lone star tick</name>
    <dbReference type="NCBI Taxonomy" id="6943"/>
    <lineage>
        <taxon>Eukaryota</taxon>
        <taxon>Metazoa</taxon>
        <taxon>Ecdysozoa</taxon>
        <taxon>Arthropoda</taxon>
        <taxon>Chelicerata</taxon>
        <taxon>Arachnida</taxon>
        <taxon>Acari</taxon>
        <taxon>Parasitiformes</taxon>
        <taxon>Ixodida</taxon>
        <taxon>Ixodoidea</taxon>
        <taxon>Ixodidae</taxon>
        <taxon>Amblyomminae</taxon>
        <taxon>Amblyomma</taxon>
    </lineage>
</organism>
<dbReference type="EMBL" id="JARKHS020015153">
    <property type="protein sequence ID" value="KAK8774675.1"/>
    <property type="molecule type" value="Genomic_DNA"/>
</dbReference>